<dbReference type="Gene3D" id="1.25.40.20">
    <property type="entry name" value="Ankyrin repeat-containing domain"/>
    <property type="match status" value="1"/>
</dbReference>
<keyword evidence="2" id="KW-0040">ANK repeat</keyword>
<keyword evidence="1" id="KW-0677">Repeat</keyword>
<evidence type="ECO:0000313" key="3">
    <source>
        <dbReference type="EMBL" id="CAB4212558.1"/>
    </source>
</evidence>
<dbReference type="PANTHER" id="PTHR24198:SF165">
    <property type="entry name" value="ANKYRIN REPEAT-CONTAINING PROTEIN-RELATED"/>
    <property type="match status" value="1"/>
</dbReference>
<dbReference type="PANTHER" id="PTHR24198">
    <property type="entry name" value="ANKYRIN REPEAT AND PROTEIN KINASE DOMAIN-CONTAINING PROTEIN"/>
    <property type="match status" value="1"/>
</dbReference>
<dbReference type="Pfam" id="PF12796">
    <property type="entry name" value="Ank_2"/>
    <property type="match status" value="1"/>
</dbReference>
<dbReference type="EMBL" id="LR797382">
    <property type="protein sequence ID" value="CAB4212558.1"/>
    <property type="molecule type" value="Genomic_DNA"/>
</dbReference>
<dbReference type="PROSITE" id="PS50297">
    <property type="entry name" value="ANK_REP_REGION"/>
    <property type="match status" value="1"/>
</dbReference>
<dbReference type="InterPro" id="IPR002110">
    <property type="entry name" value="Ankyrin_rpt"/>
</dbReference>
<dbReference type="InterPro" id="IPR036770">
    <property type="entry name" value="Ankyrin_rpt-contain_sf"/>
</dbReference>
<evidence type="ECO:0000256" key="2">
    <source>
        <dbReference type="ARBA" id="ARBA00023043"/>
    </source>
</evidence>
<dbReference type="PROSITE" id="PS50088">
    <property type="entry name" value="ANK_REPEAT"/>
    <property type="match status" value="1"/>
</dbReference>
<sequence>MLTDINGDNFLQLMADKGDVKKVAELLLQGVSMDELNYQNPYGNTALYLAANHNHINVVKLLLAHGADPELANAEGQKPVDAAVRQGLFDVCALLGRALPIDPPMDPIDNL</sequence>
<evidence type="ECO:0000256" key="1">
    <source>
        <dbReference type="ARBA" id="ARBA00022737"/>
    </source>
</evidence>
<reference evidence="4" key="1">
    <citation type="submission" date="2020-05" db="EMBL/GenBank/DDBJ databases">
        <authorList>
            <person name="Chiriac C."/>
            <person name="Salcher M."/>
            <person name="Ghai R."/>
            <person name="Kavagutti S V."/>
        </authorList>
    </citation>
    <scope>NUCLEOTIDE SEQUENCE</scope>
</reference>
<gene>
    <name evidence="3" type="ORF">UFOVP1437_44</name>
    <name evidence="4" type="ORF">UFOVP1531_21</name>
</gene>
<protein>
    <submittedName>
        <fullName evidence="4">ANK domain containing protein</fullName>
    </submittedName>
</protein>
<evidence type="ECO:0000313" key="4">
    <source>
        <dbReference type="EMBL" id="CAB5228127.1"/>
    </source>
</evidence>
<name>A0A6J7XDP7_9CAUD</name>
<accession>A0A6J7XDP7</accession>
<organism evidence="4">
    <name type="scientific">uncultured Caudovirales phage</name>
    <dbReference type="NCBI Taxonomy" id="2100421"/>
    <lineage>
        <taxon>Viruses</taxon>
        <taxon>Duplodnaviria</taxon>
        <taxon>Heunggongvirae</taxon>
        <taxon>Uroviricota</taxon>
        <taxon>Caudoviricetes</taxon>
        <taxon>Peduoviridae</taxon>
        <taxon>Maltschvirus</taxon>
        <taxon>Maltschvirus maltsch</taxon>
    </lineage>
</organism>
<dbReference type="EMBL" id="LR798383">
    <property type="protein sequence ID" value="CAB5228127.1"/>
    <property type="molecule type" value="Genomic_DNA"/>
</dbReference>
<dbReference type="SUPFAM" id="SSF48403">
    <property type="entry name" value="Ankyrin repeat"/>
    <property type="match status" value="1"/>
</dbReference>
<dbReference type="SMART" id="SM00248">
    <property type="entry name" value="ANK"/>
    <property type="match status" value="2"/>
</dbReference>
<proteinExistence type="predicted"/>